<dbReference type="EMBL" id="BGZK01000985">
    <property type="protein sequence ID" value="GBP67487.1"/>
    <property type="molecule type" value="Genomic_DNA"/>
</dbReference>
<sequence length="127" mass="13983">MSCLQRLRISQGLLMSAITDAAATTKIDRLACYPKRLAQGFAVFKHTVRSITAIRRTIAAGTPVDAERQAHAEGRQKYGAKTGGYNRPTHHHRTNIDIDETATLANVCHITAKALKRKECSKSQLIV</sequence>
<gene>
    <name evidence="1" type="ORF">EVAR_49853_1</name>
</gene>
<protein>
    <submittedName>
        <fullName evidence="1">Uncharacterized protein</fullName>
    </submittedName>
</protein>
<accession>A0A4C1XYY7</accession>
<reference evidence="1 2" key="1">
    <citation type="journal article" date="2019" name="Commun. Biol.">
        <title>The bagworm genome reveals a unique fibroin gene that provides high tensile strength.</title>
        <authorList>
            <person name="Kono N."/>
            <person name="Nakamura H."/>
            <person name="Ohtoshi R."/>
            <person name="Tomita M."/>
            <person name="Numata K."/>
            <person name="Arakawa K."/>
        </authorList>
    </citation>
    <scope>NUCLEOTIDE SEQUENCE [LARGE SCALE GENOMIC DNA]</scope>
</reference>
<organism evidence="1 2">
    <name type="scientific">Eumeta variegata</name>
    <name type="common">Bagworm moth</name>
    <name type="synonym">Eumeta japonica</name>
    <dbReference type="NCBI Taxonomy" id="151549"/>
    <lineage>
        <taxon>Eukaryota</taxon>
        <taxon>Metazoa</taxon>
        <taxon>Ecdysozoa</taxon>
        <taxon>Arthropoda</taxon>
        <taxon>Hexapoda</taxon>
        <taxon>Insecta</taxon>
        <taxon>Pterygota</taxon>
        <taxon>Neoptera</taxon>
        <taxon>Endopterygota</taxon>
        <taxon>Lepidoptera</taxon>
        <taxon>Glossata</taxon>
        <taxon>Ditrysia</taxon>
        <taxon>Tineoidea</taxon>
        <taxon>Psychidae</taxon>
        <taxon>Oiketicinae</taxon>
        <taxon>Eumeta</taxon>
    </lineage>
</organism>
<dbReference type="AlphaFoldDB" id="A0A4C1XYY7"/>
<proteinExistence type="predicted"/>
<keyword evidence="2" id="KW-1185">Reference proteome</keyword>
<dbReference type="Proteomes" id="UP000299102">
    <property type="component" value="Unassembled WGS sequence"/>
</dbReference>
<evidence type="ECO:0000313" key="1">
    <source>
        <dbReference type="EMBL" id="GBP67487.1"/>
    </source>
</evidence>
<comment type="caution">
    <text evidence="1">The sequence shown here is derived from an EMBL/GenBank/DDBJ whole genome shotgun (WGS) entry which is preliminary data.</text>
</comment>
<evidence type="ECO:0000313" key="2">
    <source>
        <dbReference type="Proteomes" id="UP000299102"/>
    </source>
</evidence>
<name>A0A4C1XYY7_EUMVA</name>